<dbReference type="EMBL" id="JBHUDE010000006">
    <property type="protein sequence ID" value="MFD1606448.1"/>
    <property type="molecule type" value="Genomic_DNA"/>
</dbReference>
<dbReference type="Proteomes" id="UP001597221">
    <property type="component" value="Unassembled WGS sequence"/>
</dbReference>
<keyword evidence="3" id="KW-1185">Reference proteome</keyword>
<dbReference type="InterPro" id="IPR050229">
    <property type="entry name" value="GlpE_sulfurtransferase"/>
</dbReference>
<sequence>MAKQIAPEEVAKRLKNSEEVFIIDVRENGEVASGKIPSANNIPLGQLALRKDELNKKRTYVVVCQSGNRSKAACGILEALGFKVEDMAGGMNNWKGNLERKIG</sequence>
<dbReference type="CDD" id="cd00158">
    <property type="entry name" value="RHOD"/>
    <property type="match status" value="1"/>
</dbReference>
<dbReference type="Pfam" id="PF00581">
    <property type="entry name" value="Rhodanese"/>
    <property type="match status" value="1"/>
</dbReference>
<dbReference type="InterPro" id="IPR001763">
    <property type="entry name" value="Rhodanese-like_dom"/>
</dbReference>
<feature type="domain" description="Rhodanese" evidence="1">
    <location>
        <begin position="16"/>
        <end position="103"/>
    </location>
</feature>
<name>A0ABW4HLH7_9BACI</name>
<dbReference type="Gene3D" id="3.40.250.10">
    <property type="entry name" value="Rhodanese-like domain"/>
    <property type="match status" value="1"/>
</dbReference>
<proteinExistence type="predicted"/>
<dbReference type="SMART" id="SM00450">
    <property type="entry name" value="RHOD"/>
    <property type="match status" value="1"/>
</dbReference>
<dbReference type="PANTHER" id="PTHR43031">
    <property type="entry name" value="FAD-DEPENDENT OXIDOREDUCTASE"/>
    <property type="match status" value="1"/>
</dbReference>
<reference evidence="3" key="1">
    <citation type="journal article" date="2019" name="Int. J. Syst. Evol. Microbiol.">
        <title>The Global Catalogue of Microorganisms (GCM) 10K type strain sequencing project: providing services to taxonomists for standard genome sequencing and annotation.</title>
        <authorList>
            <consortium name="The Broad Institute Genomics Platform"/>
            <consortium name="The Broad Institute Genome Sequencing Center for Infectious Disease"/>
            <person name="Wu L."/>
            <person name="Ma J."/>
        </authorList>
    </citation>
    <scope>NUCLEOTIDE SEQUENCE [LARGE SCALE GENOMIC DNA]</scope>
    <source>
        <strain evidence="3">CGMCC 1.12376</strain>
    </source>
</reference>
<comment type="caution">
    <text evidence="2">The sequence shown here is derived from an EMBL/GenBank/DDBJ whole genome shotgun (WGS) entry which is preliminary data.</text>
</comment>
<accession>A0ABW4HLH7</accession>
<dbReference type="SUPFAM" id="SSF52821">
    <property type="entry name" value="Rhodanese/Cell cycle control phosphatase"/>
    <property type="match status" value="1"/>
</dbReference>
<organism evidence="2 3">
    <name type="scientific">Oceanobacillus luteolus</name>
    <dbReference type="NCBI Taxonomy" id="1274358"/>
    <lineage>
        <taxon>Bacteria</taxon>
        <taxon>Bacillati</taxon>
        <taxon>Bacillota</taxon>
        <taxon>Bacilli</taxon>
        <taxon>Bacillales</taxon>
        <taxon>Bacillaceae</taxon>
        <taxon>Oceanobacillus</taxon>
    </lineage>
</organism>
<protein>
    <submittedName>
        <fullName evidence="2">Rhodanese-like domain-containing protein</fullName>
    </submittedName>
</protein>
<evidence type="ECO:0000313" key="3">
    <source>
        <dbReference type="Proteomes" id="UP001597221"/>
    </source>
</evidence>
<evidence type="ECO:0000259" key="1">
    <source>
        <dbReference type="PROSITE" id="PS50206"/>
    </source>
</evidence>
<evidence type="ECO:0000313" key="2">
    <source>
        <dbReference type="EMBL" id="MFD1606448.1"/>
    </source>
</evidence>
<dbReference type="RefSeq" id="WP_379595789.1">
    <property type="nucleotide sequence ID" value="NZ_JBHUDE010000006.1"/>
</dbReference>
<dbReference type="InterPro" id="IPR036873">
    <property type="entry name" value="Rhodanese-like_dom_sf"/>
</dbReference>
<dbReference type="PANTHER" id="PTHR43031:SF17">
    <property type="entry name" value="SULFURTRANSFERASE YTWF-RELATED"/>
    <property type="match status" value="1"/>
</dbReference>
<dbReference type="PROSITE" id="PS50206">
    <property type="entry name" value="RHODANESE_3"/>
    <property type="match status" value="1"/>
</dbReference>
<gene>
    <name evidence="2" type="ORF">ACFSBH_02030</name>
</gene>